<comment type="subcellular location">
    <subcellularLocation>
        <location evidence="2">Nucleus</location>
    </subcellularLocation>
</comment>
<dbReference type="GO" id="GO:0046872">
    <property type="term" value="F:metal ion binding"/>
    <property type="evidence" value="ECO:0007669"/>
    <property type="project" value="UniProtKB-KW"/>
</dbReference>
<evidence type="ECO:0000313" key="11">
    <source>
        <dbReference type="EMBL" id="RXH99980.1"/>
    </source>
</evidence>
<dbReference type="InterPro" id="IPR011257">
    <property type="entry name" value="DNA_glycosylase"/>
</dbReference>
<dbReference type="GO" id="GO:0005634">
    <property type="term" value="C:nucleus"/>
    <property type="evidence" value="ECO:0007669"/>
    <property type="project" value="UniProtKB-SubCell"/>
</dbReference>
<feature type="compositionally biased region" description="Basic residues" evidence="9">
    <location>
        <begin position="468"/>
        <end position="477"/>
    </location>
</feature>
<evidence type="ECO:0000256" key="7">
    <source>
        <dbReference type="ARBA" id="ARBA00023125"/>
    </source>
</evidence>
<comment type="caution">
    <text evidence="11">The sequence shown here is derived from an EMBL/GenBank/DDBJ whole genome shotgun (WGS) entry which is preliminary data.</text>
</comment>
<dbReference type="GO" id="GO:0141166">
    <property type="term" value="P:chromosomal 5-methylcytosine DNA demethylation pathway"/>
    <property type="evidence" value="ECO:0007669"/>
    <property type="project" value="InterPro"/>
</dbReference>
<dbReference type="InterPro" id="IPR044811">
    <property type="entry name" value="DME/ROS1"/>
</dbReference>
<sequence length="651" mass="73554">MGPAADANNIFSSYVDDCSATPCRVTDVSTAQDKSTSKKRGYDAIYLRHKQPKSVRIQMEDKSKGEILIGGKRTKSPKPVKLKETRSSKCATAQKLPNVGRYNRVSVRKVQNDTQAQSMKQDQKAHGDILGKRNKSVHQVGPSDSTLRWHAQPQIDWSKDVSDNIKDKEEWWEEETKLFCKRANSFIACMNQVQGNRHFSAWRGSVVDSVVGAFLTQNAKDQSSSSAFMSLAAKYPTIQMEQACDYARNEKNVRSIVGWDFLEYIYYTRRTTKERSNDTMDSLDWEAVREAPLTEISKSILGRGMNNKLAERIKGFLDILKRDHGSIDLEWLRDASPEGVKKYLLSIDGIGLKCVECVRLLALKQHAFPVDTNVARIVMRLGWIPIQPLHWKLQHHHLKSARSEGDIEDLCIKVHDKNPTIKVNPKGCKIVKADHAQSKQKCFNRTSESLQEVVMSKSSAPVPTSRAPRSKRMSQFRTKHQVYELPDAHHILKGLERREPDDPCPYLLVVWSSGKLSNPVGSTEGQTACFDENGQFLGSNGEDTAQTVLGTILIPCRTAMRGTFPLNGTYFQANEVLADYKTSENPIDVPVSSIQHLRRRTLYCGNSVSGIFIGLLTKEIRDCFKKGFICVRGFDRKTREPKPLARRLHRS</sequence>
<dbReference type="EMBL" id="RDQH01000331">
    <property type="protein sequence ID" value="RXH99980.1"/>
    <property type="molecule type" value="Genomic_DNA"/>
</dbReference>
<evidence type="ECO:0000256" key="4">
    <source>
        <dbReference type="ARBA" id="ARBA00022723"/>
    </source>
</evidence>
<dbReference type="Gene3D" id="1.10.340.30">
    <property type="entry name" value="Hypothetical protein, domain 2"/>
    <property type="match status" value="1"/>
</dbReference>
<dbReference type="GO" id="GO:0019104">
    <property type="term" value="F:DNA N-glycosylase activity"/>
    <property type="evidence" value="ECO:0007669"/>
    <property type="project" value="InterPro"/>
</dbReference>
<organism evidence="11 12">
    <name type="scientific">Malus domestica</name>
    <name type="common">Apple</name>
    <name type="synonym">Pyrus malus</name>
    <dbReference type="NCBI Taxonomy" id="3750"/>
    <lineage>
        <taxon>Eukaryota</taxon>
        <taxon>Viridiplantae</taxon>
        <taxon>Streptophyta</taxon>
        <taxon>Embryophyta</taxon>
        <taxon>Tracheophyta</taxon>
        <taxon>Spermatophyta</taxon>
        <taxon>Magnoliopsida</taxon>
        <taxon>eudicotyledons</taxon>
        <taxon>Gunneridae</taxon>
        <taxon>Pentapetalae</taxon>
        <taxon>rosids</taxon>
        <taxon>fabids</taxon>
        <taxon>Rosales</taxon>
        <taxon>Rosaceae</taxon>
        <taxon>Amygdaloideae</taxon>
        <taxon>Maleae</taxon>
        <taxon>Malus</taxon>
    </lineage>
</organism>
<keyword evidence="4" id="KW-0479">Metal-binding</keyword>
<dbReference type="GO" id="GO:0035514">
    <property type="term" value="F:DNA demethylase activity"/>
    <property type="evidence" value="ECO:0007669"/>
    <property type="project" value="InterPro"/>
</dbReference>
<evidence type="ECO:0000256" key="6">
    <source>
        <dbReference type="ARBA" id="ARBA00023014"/>
    </source>
</evidence>
<evidence type="ECO:0000256" key="8">
    <source>
        <dbReference type="ARBA" id="ARBA00023242"/>
    </source>
</evidence>
<dbReference type="SUPFAM" id="SSF48150">
    <property type="entry name" value="DNA-glycosylase"/>
    <property type="match status" value="1"/>
</dbReference>
<evidence type="ECO:0000256" key="2">
    <source>
        <dbReference type="ARBA" id="ARBA00004123"/>
    </source>
</evidence>
<dbReference type="PANTHER" id="PTHR46213:SF13">
    <property type="entry name" value="DEMETER-LIKE PROTEIN 2-RELATED"/>
    <property type="match status" value="1"/>
</dbReference>
<name>A0A498JX52_MALDO</name>
<gene>
    <name evidence="11" type="ORF">DVH24_030471</name>
</gene>
<protein>
    <recommendedName>
        <fullName evidence="10">HhH-GPD domain-containing protein</fullName>
    </recommendedName>
</protein>
<comment type="similarity">
    <text evidence="3">Belongs to the DNA glycosylase family. DEMETER subfamily.</text>
</comment>
<dbReference type="AlphaFoldDB" id="A0A498JX52"/>
<reference evidence="11 12" key="1">
    <citation type="submission" date="2018-10" db="EMBL/GenBank/DDBJ databases">
        <title>A high-quality apple genome assembly.</title>
        <authorList>
            <person name="Hu J."/>
        </authorList>
    </citation>
    <scope>NUCLEOTIDE SEQUENCE [LARGE SCALE GENOMIC DNA]</scope>
    <source>
        <strain evidence="12">cv. HFTH1</strain>
        <tissue evidence="11">Young leaf</tissue>
    </source>
</reference>
<comment type="cofactor">
    <cofactor evidence="1">
        <name>[4Fe-4S] cluster</name>
        <dbReference type="ChEBI" id="CHEBI:49883"/>
    </cofactor>
</comment>
<dbReference type="GO" id="GO:0006284">
    <property type="term" value="P:base-excision repair"/>
    <property type="evidence" value="ECO:0007669"/>
    <property type="project" value="InterPro"/>
</dbReference>
<accession>A0A498JX52</accession>
<evidence type="ECO:0000256" key="9">
    <source>
        <dbReference type="SAM" id="MobiDB-lite"/>
    </source>
</evidence>
<feature type="region of interest" description="Disordered" evidence="9">
    <location>
        <begin position="454"/>
        <end position="477"/>
    </location>
</feature>
<dbReference type="Pfam" id="PF15628">
    <property type="entry name" value="RRM_DME"/>
    <property type="match status" value="1"/>
</dbReference>
<proteinExistence type="inferred from homology"/>
<evidence type="ECO:0000256" key="3">
    <source>
        <dbReference type="ARBA" id="ARBA00005646"/>
    </source>
</evidence>
<dbReference type="SMART" id="SM00478">
    <property type="entry name" value="ENDO3c"/>
    <property type="match status" value="1"/>
</dbReference>
<dbReference type="GO" id="GO:0051536">
    <property type="term" value="F:iron-sulfur cluster binding"/>
    <property type="evidence" value="ECO:0007669"/>
    <property type="project" value="UniProtKB-KW"/>
</dbReference>
<keyword evidence="12" id="KW-1185">Reference proteome</keyword>
<keyword evidence="8" id="KW-0539">Nucleus</keyword>
<evidence type="ECO:0000313" key="12">
    <source>
        <dbReference type="Proteomes" id="UP000290289"/>
    </source>
</evidence>
<dbReference type="Proteomes" id="UP000290289">
    <property type="component" value="Chromosome 5"/>
</dbReference>
<evidence type="ECO:0000256" key="5">
    <source>
        <dbReference type="ARBA" id="ARBA00023004"/>
    </source>
</evidence>
<evidence type="ECO:0000256" key="1">
    <source>
        <dbReference type="ARBA" id="ARBA00001966"/>
    </source>
</evidence>
<dbReference type="CDD" id="cd00056">
    <property type="entry name" value="ENDO3c"/>
    <property type="match status" value="1"/>
</dbReference>
<feature type="domain" description="HhH-GPD" evidence="10">
    <location>
        <begin position="267"/>
        <end position="438"/>
    </location>
</feature>
<dbReference type="InterPro" id="IPR003265">
    <property type="entry name" value="HhH-GPD_domain"/>
</dbReference>
<evidence type="ECO:0000259" key="10">
    <source>
        <dbReference type="SMART" id="SM00478"/>
    </source>
</evidence>
<dbReference type="GO" id="GO:0003677">
    <property type="term" value="F:DNA binding"/>
    <property type="evidence" value="ECO:0007669"/>
    <property type="project" value="UniProtKB-KW"/>
</dbReference>
<dbReference type="PANTHER" id="PTHR46213">
    <property type="entry name" value="TRANSCRIPTIONAL ACTIVATOR DEMETER"/>
    <property type="match status" value="1"/>
</dbReference>
<keyword evidence="6" id="KW-0411">Iron-sulfur</keyword>
<keyword evidence="5" id="KW-0408">Iron</keyword>
<dbReference type="InterPro" id="IPR028925">
    <property type="entry name" value="RRM_DME"/>
</dbReference>
<keyword evidence="7" id="KW-0238">DNA-binding</keyword>